<comment type="caution">
    <text evidence="5">The sequence shown here is derived from an EMBL/GenBank/DDBJ whole genome shotgun (WGS) entry which is preliminary data.</text>
</comment>
<dbReference type="AlphaFoldDB" id="A0A3P3DRA2"/>
<keyword evidence="2 3" id="KW-0456">Lyase</keyword>
<dbReference type="InterPro" id="IPR013785">
    <property type="entry name" value="Aldolase_TIM"/>
</dbReference>
<reference evidence="5 6" key="1">
    <citation type="submission" date="2018-11" db="EMBL/GenBank/DDBJ databases">
        <title>Gemmobacter sp. nov., YIM 102744-1 draft genome.</title>
        <authorList>
            <person name="Li G."/>
            <person name="Jiang Y."/>
        </authorList>
    </citation>
    <scope>NUCLEOTIDE SEQUENCE [LARGE SCALE GENOMIC DNA]</scope>
    <source>
        <strain evidence="5 6">YIM 102744-1</strain>
    </source>
</reference>
<protein>
    <submittedName>
        <fullName evidence="5">Dihydrodipicolinate synthase family protein</fullName>
    </submittedName>
</protein>
<dbReference type="PANTHER" id="PTHR12128">
    <property type="entry name" value="DIHYDRODIPICOLINATE SYNTHASE"/>
    <property type="match status" value="1"/>
</dbReference>
<dbReference type="Proteomes" id="UP000282125">
    <property type="component" value="Unassembled WGS sequence"/>
</dbReference>
<dbReference type="SUPFAM" id="SSF51569">
    <property type="entry name" value="Aldolase"/>
    <property type="match status" value="1"/>
</dbReference>
<evidence type="ECO:0000256" key="1">
    <source>
        <dbReference type="ARBA" id="ARBA00007592"/>
    </source>
</evidence>
<dbReference type="PANTHER" id="PTHR12128:SF66">
    <property type="entry name" value="4-HYDROXY-2-OXOGLUTARATE ALDOLASE, MITOCHONDRIAL"/>
    <property type="match status" value="1"/>
</dbReference>
<proteinExistence type="inferred from homology"/>
<dbReference type="RefSeq" id="WP_124964345.1">
    <property type="nucleotide sequence ID" value="NZ_RRAZ01000008.1"/>
</dbReference>
<organism evidence="5 6">
    <name type="scientific">Falsigemmobacter faecalis</name>
    <dbReference type="NCBI Taxonomy" id="2488730"/>
    <lineage>
        <taxon>Bacteria</taxon>
        <taxon>Pseudomonadati</taxon>
        <taxon>Pseudomonadota</taxon>
        <taxon>Alphaproteobacteria</taxon>
        <taxon>Rhodobacterales</taxon>
        <taxon>Paracoccaceae</taxon>
        <taxon>Falsigemmobacter</taxon>
    </lineage>
</organism>
<dbReference type="SMART" id="SM01130">
    <property type="entry name" value="DHDPS"/>
    <property type="match status" value="1"/>
</dbReference>
<evidence type="ECO:0000256" key="4">
    <source>
        <dbReference type="PIRSR" id="PIRSR001365-2"/>
    </source>
</evidence>
<evidence type="ECO:0000313" key="5">
    <source>
        <dbReference type="EMBL" id="RRH76206.1"/>
    </source>
</evidence>
<dbReference type="Gene3D" id="3.20.20.70">
    <property type="entry name" value="Aldolase class I"/>
    <property type="match status" value="1"/>
</dbReference>
<dbReference type="EMBL" id="RRAZ01000008">
    <property type="protein sequence ID" value="RRH76206.1"/>
    <property type="molecule type" value="Genomic_DNA"/>
</dbReference>
<accession>A0A3P3DRA2</accession>
<feature type="binding site" evidence="4">
    <location>
        <position position="217"/>
    </location>
    <ligand>
        <name>pyruvate</name>
        <dbReference type="ChEBI" id="CHEBI:15361"/>
    </ligand>
</feature>
<evidence type="ECO:0000256" key="3">
    <source>
        <dbReference type="PIRNR" id="PIRNR001365"/>
    </source>
</evidence>
<dbReference type="InterPro" id="IPR002220">
    <property type="entry name" value="DapA-like"/>
</dbReference>
<dbReference type="GO" id="GO:0005829">
    <property type="term" value="C:cytosol"/>
    <property type="evidence" value="ECO:0007669"/>
    <property type="project" value="TreeGrafter"/>
</dbReference>
<name>A0A3P3DRA2_9RHOB</name>
<dbReference type="GO" id="GO:0008840">
    <property type="term" value="F:4-hydroxy-tetrahydrodipicolinate synthase activity"/>
    <property type="evidence" value="ECO:0007669"/>
    <property type="project" value="TreeGrafter"/>
</dbReference>
<comment type="similarity">
    <text evidence="1 3">Belongs to the DapA family.</text>
</comment>
<dbReference type="Pfam" id="PF00701">
    <property type="entry name" value="DHDPS"/>
    <property type="match status" value="1"/>
</dbReference>
<dbReference type="OrthoDB" id="9796205at2"/>
<keyword evidence="6" id="KW-1185">Reference proteome</keyword>
<evidence type="ECO:0000256" key="2">
    <source>
        <dbReference type="ARBA" id="ARBA00023239"/>
    </source>
</evidence>
<sequence>MAQLINRQSRGVYIIAATPFTDQGAVDHESLRRLVDFYISHGVSGLTILGMMGEANKMTGEERRAVIDTVLARSGDLPVVVGVSDPGMANLAELSRYSMDKGASGVMVTPAAGPAREDRIEAYFHDVCAAIGTDVPVCLQDFPLATGLPISSALIRRLSQACDQIVMLKHEDWPGLAKISRLRGDETAAGTKRLSILTGNGGLYLPQELQRGADGAMTGFAYPEALVQTVALHEAGRREEAEDLFDRYLPILRHEQQPGFGLGVRKYILMRRGAIASAATRAPGPKMSPTDMAEADRLMARLARALQGDLPRL</sequence>
<evidence type="ECO:0000313" key="6">
    <source>
        <dbReference type="Proteomes" id="UP000282125"/>
    </source>
</evidence>
<gene>
    <name evidence="5" type="ORF">EG244_07260</name>
</gene>
<dbReference type="PIRSF" id="PIRSF001365">
    <property type="entry name" value="DHDPS"/>
    <property type="match status" value="1"/>
</dbReference>
<dbReference type="PRINTS" id="PR00146">
    <property type="entry name" value="DHPICSNTHASE"/>
</dbReference>
<dbReference type="CDD" id="cd00408">
    <property type="entry name" value="DHDPS-like"/>
    <property type="match status" value="1"/>
</dbReference>